<dbReference type="CDD" id="cd04301">
    <property type="entry name" value="NAT_SF"/>
    <property type="match status" value="1"/>
</dbReference>
<evidence type="ECO:0000313" key="3">
    <source>
        <dbReference type="Proteomes" id="UP000481861"/>
    </source>
</evidence>
<dbReference type="GO" id="GO:0016747">
    <property type="term" value="F:acyltransferase activity, transferring groups other than amino-acyl groups"/>
    <property type="evidence" value="ECO:0007669"/>
    <property type="project" value="InterPro"/>
</dbReference>
<evidence type="ECO:0000313" key="2">
    <source>
        <dbReference type="EMBL" id="KAF2877554.1"/>
    </source>
</evidence>
<evidence type="ECO:0000259" key="1">
    <source>
        <dbReference type="PROSITE" id="PS51186"/>
    </source>
</evidence>
<dbReference type="InterPro" id="IPR052523">
    <property type="entry name" value="Trichothecene_AcTrans"/>
</dbReference>
<accession>A0A7C8IED9</accession>
<dbReference type="OrthoDB" id="410198at2759"/>
<dbReference type="PROSITE" id="PS51186">
    <property type="entry name" value="GNAT"/>
    <property type="match status" value="1"/>
</dbReference>
<proteinExistence type="predicted"/>
<dbReference type="InterPro" id="IPR016181">
    <property type="entry name" value="Acyl_CoA_acyltransferase"/>
</dbReference>
<dbReference type="Pfam" id="PF13508">
    <property type="entry name" value="Acetyltransf_7"/>
    <property type="match status" value="1"/>
</dbReference>
<dbReference type="Gene3D" id="3.40.630.30">
    <property type="match status" value="1"/>
</dbReference>
<dbReference type="InterPro" id="IPR000182">
    <property type="entry name" value="GNAT_dom"/>
</dbReference>
<sequence>MVSNRLNKSGAFTLLTMGSTAKHILKQAQTREELDTILDVIWAANYTPYDPFAQLFFPVLGFLQADREAALAESKQRFWNNHQSDPSSHWYYVVDTATALTVGCAQWQISKANPFPNGRGVLTAPWWPEGEHREFCEAVLEQVYKPRARWMQRPHLALNWMAVHPAHRRLGIGSLLMTAGISRAHDLDLECWMEATAMGKPLYEKFGFRSLFKVAFDTEKANASDVWRKCEHEMTPHAFFAMWRPRGGVWTVGGKDVEMPWEAR</sequence>
<gene>
    <name evidence="2" type="ORF">BDV95DRAFT_674137</name>
</gene>
<reference evidence="2 3" key="1">
    <citation type="submission" date="2020-01" db="EMBL/GenBank/DDBJ databases">
        <authorList>
            <consortium name="DOE Joint Genome Institute"/>
            <person name="Haridas S."/>
            <person name="Albert R."/>
            <person name="Binder M."/>
            <person name="Bloem J."/>
            <person name="Labutti K."/>
            <person name="Salamov A."/>
            <person name="Andreopoulos B."/>
            <person name="Baker S.E."/>
            <person name="Barry K."/>
            <person name="Bills G."/>
            <person name="Bluhm B.H."/>
            <person name="Cannon C."/>
            <person name="Castanera R."/>
            <person name="Culley D.E."/>
            <person name="Daum C."/>
            <person name="Ezra D."/>
            <person name="Gonzalez J.B."/>
            <person name="Henrissat B."/>
            <person name="Kuo A."/>
            <person name="Liang C."/>
            <person name="Lipzen A."/>
            <person name="Lutzoni F."/>
            <person name="Magnuson J."/>
            <person name="Mondo S."/>
            <person name="Nolan M."/>
            <person name="Ohm R."/>
            <person name="Pangilinan J."/>
            <person name="Park H.-J.H."/>
            <person name="Ramirez L."/>
            <person name="Alfaro M."/>
            <person name="Sun H."/>
            <person name="Tritt A."/>
            <person name="Yoshinaga Y."/>
            <person name="Zwiers L.-H.L."/>
            <person name="Turgeon B.G."/>
            <person name="Goodwin S.B."/>
            <person name="Spatafora J.W."/>
            <person name="Crous P.W."/>
            <person name="Grigoriev I.V."/>
        </authorList>
    </citation>
    <scope>NUCLEOTIDE SEQUENCE [LARGE SCALE GENOMIC DNA]</scope>
    <source>
        <strain evidence="2 3">CBS 611.86</strain>
    </source>
</reference>
<name>A0A7C8IED9_9PLEO</name>
<comment type="caution">
    <text evidence="2">The sequence shown here is derived from an EMBL/GenBank/DDBJ whole genome shotgun (WGS) entry which is preliminary data.</text>
</comment>
<dbReference type="EMBL" id="JAADJZ010000002">
    <property type="protein sequence ID" value="KAF2877554.1"/>
    <property type="molecule type" value="Genomic_DNA"/>
</dbReference>
<dbReference type="PANTHER" id="PTHR42791">
    <property type="entry name" value="GNAT FAMILY ACETYLTRANSFERASE"/>
    <property type="match status" value="1"/>
</dbReference>
<dbReference type="SUPFAM" id="SSF55729">
    <property type="entry name" value="Acyl-CoA N-acyltransferases (Nat)"/>
    <property type="match status" value="1"/>
</dbReference>
<keyword evidence="3" id="KW-1185">Reference proteome</keyword>
<organism evidence="2 3">
    <name type="scientific">Massariosphaeria phaeospora</name>
    <dbReference type="NCBI Taxonomy" id="100035"/>
    <lineage>
        <taxon>Eukaryota</taxon>
        <taxon>Fungi</taxon>
        <taxon>Dikarya</taxon>
        <taxon>Ascomycota</taxon>
        <taxon>Pezizomycotina</taxon>
        <taxon>Dothideomycetes</taxon>
        <taxon>Pleosporomycetidae</taxon>
        <taxon>Pleosporales</taxon>
        <taxon>Pleosporales incertae sedis</taxon>
        <taxon>Massariosphaeria</taxon>
    </lineage>
</organism>
<dbReference type="PANTHER" id="PTHR42791:SF5">
    <property type="entry name" value="HYPOTHETICAL ACETYLTRANSFERASE (EUROFUNG)"/>
    <property type="match status" value="1"/>
</dbReference>
<dbReference type="AlphaFoldDB" id="A0A7C8IED9"/>
<protein>
    <recommendedName>
        <fullName evidence="1">N-acetyltransferase domain-containing protein</fullName>
    </recommendedName>
</protein>
<dbReference type="Proteomes" id="UP000481861">
    <property type="component" value="Unassembled WGS sequence"/>
</dbReference>
<feature type="domain" description="N-acetyltransferase" evidence="1">
    <location>
        <begin position="57"/>
        <end position="233"/>
    </location>
</feature>